<proteinExistence type="predicted"/>
<dbReference type="SUPFAM" id="SSF81901">
    <property type="entry name" value="HCP-like"/>
    <property type="match status" value="1"/>
</dbReference>
<organism evidence="2 3">
    <name type="scientific">Leeia aquatica</name>
    <dbReference type="NCBI Taxonomy" id="2725557"/>
    <lineage>
        <taxon>Bacteria</taxon>
        <taxon>Pseudomonadati</taxon>
        <taxon>Pseudomonadota</taxon>
        <taxon>Betaproteobacteria</taxon>
        <taxon>Neisseriales</taxon>
        <taxon>Leeiaceae</taxon>
        <taxon>Leeia</taxon>
    </lineage>
</organism>
<dbReference type="InterPro" id="IPR025115">
    <property type="entry name" value="DUF4034"/>
</dbReference>
<keyword evidence="3" id="KW-1185">Reference proteome</keyword>
<comment type="caution">
    <text evidence="2">The sequence shown here is derived from an EMBL/GenBank/DDBJ whole genome shotgun (WGS) entry which is preliminary data.</text>
</comment>
<evidence type="ECO:0000259" key="1">
    <source>
        <dbReference type="Pfam" id="PF13226"/>
    </source>
</evidence>
<dbReference type="Proteomes" id="UP000587991">
    <property type="component" value="Unassembled WGS sequence"/>
</dbReference>
<sequence length="685" mass="78374">MSIDLQPVAARLQAAENLTHTLQQYLKAGAYDELEALLQQQADLYASPEQDVDDEFDYEWLTNVQRLFDEDTWQAEARMAALQRWIDARPDSYHAYCYLGALWIDLASSIRGGGWAHSVTEDRWVGARMARDNACIYLLKAIDLHERPALAYYSLMQIASYLREPDWLVHLFMGEVTPPATAPDDEHERLLWEAGLEHVQHFGGSLLPYPSALPGKLPSRAEHEFAEGRLYWLLRAMDANPQHVAALDTATYYLYPRWHGSHEEMEAFINGPLCAALSEKGRGRLWYRKAMDYITDYPDHEDHEGLAEREADWQQLLNRPMPDWCRFRVLLQHSEFLSYQGKVKQAYLSSTEAVQLYGRTNLTACADEDDMKNLALDVVRDGMLDPNETFASLLQVAELWSNSAWQLLLALTARQFGLFGMPKTEREGLLDKALLALRSSESEHNDAYYVPDLLWDGEHHEAAYWLANVLAERDVPWAQNFLTDLYRGALEDSENSPYPENPERAEFWQRKAAALEHPRSQFLLAKRYLLADGFIIKDPQQFAEARDLLLAALNGGDDDAMLWLYRLLIDSGSAEDAQWAHDQLTPALLNNEENYTQLCTAVYLADLYSRKKGPYYSSELAVAWAEHAQQLDEDDDFEKYLKGLIKDNKSNGLTGVLSRMMNTGRKELRQALEAGRIFVPEGFEV</sequence>
<evidence type="ECO:0000313" key="3">
    <source>
        <dbReference type="Proteomes" id="UP000587991"/>
    </source>
</evidence>
<protein>
    <submittedName>
        <fullName evidence="2">DUF4034 domain-containing protein</fullName>
    </submittedName>
</protein>
<gene>
    <name evidence="2" type="ORF">HF682_00820</name>
</gene>
<feature type="domain" description="DUF4034" evidence="1">
    <location>
        <begin position="22"/>
        <end position="285"/>
    </location>
</feature>
<reference evidence="2 3" key="1">
    <citation type="submission" date="2020-04" db="EMBL/GenBank/DDBJ databases">
        <title>Draft genome of Leeia sp. IMCC25680.</title>
        <authorList>
            <person name="Song J."/>
            <person name="Cho J.-C."/>
        </authorList>
    </citation>
    <scope>NUCLEOTIDE SEQUENCE [LARGE SCALE GENOMIC DNA]</scope>
    <source>
        <strain evidence="2 3">IMCC25680</strain>
    </source>
</reference>
<dbReference type="Pfam" id="PF13226">
    <property type="entry name" value="DUF4034"/>
    <property type="match status" value="1"/>
</dbReference>
<dbReference type="EMBL" id="JABAIM010000001">
    <property type="protein sequence ID" value="NLR73703.1"/>
    <property type="molecule type" value="Genomic_DNA"/>
</dbReference>
<evidence type="ECO:0000313" key="2">
    <source>
        <dbReference type="EMBL" id="NLR73703.1"/>
    </source>
</evidence>
<accession>A0A847S1T9</accession>
<name>A0A847S1T9_9NEIS</name>
<dbReference type="AlphaFoldDB" id="A0A847S1T9"/>
<dbReference type="Gene3D" id="1.25.40.10">
    <property type="entry name" value="Tetratricopeptide repeat domain"/>
    <property type="match status" value="1"/>
</dbReference>
<dbReference type="RefSeq" id="WP_168875365.1">
    <property type="nucleotide sequence ID" value="NZ_JABAIM010000001.1"/>
</dbReference>
<dbReference type="InterPro" id="IPR011990">
    <property type="entry name" value="TPR-like_helical_dom_sf"/>
</dbReference>